<evidence type="ECO:0000313" key="8">
    <source>
        <dbReference type="Proteomes" id="UP000539111"/>
    </source>
</evidence>
<evidence type="ECO:0000259" key="5">
    <source>
        <dbReference type="Pfam" id="PF00389"/>
    </source>
</evidence>
<dbReference type="GO" id="GO:0051287">
    <property type="term" value="F:NAD binding"/>
    <property type="evidence" value="ECO:0007669"/>
    <property type="project" value="InterPro"/>
</dbReference>
<dbReference type="Pfam" id="PF00389">
    <property type="entry name" value="2-Hacid_dh"/>
    <property type="match status" value="1"/>
</dbReference>
<dbReference type="Gene3D" id="3.40.50.720">
    <property type="entry name" value="NAD(P)-binding Rossmann-like Domain"/>
    <property type="match status" value="2"/>
</dbReference>
<name>A0A7Z0D2H9_9MICO</name>
<proteinExistence type="inferred from homology"/>
<feature type="domain" description="D-isomer specific 2-hydroxyacid dehydrogenase NAD-binding" evidence="6">
    <location>
        <begin position="108"/>
        <end position="279"/>
    </location>
</feature>
<dbReference type="InterPro" id="IPR036291">
    <property type="entry name" value="NAD(P)-bd_dom_sf"/>
</dbReference>
<keyword evidence="2 4" id="KW-0560">Oxidoreductase</keyword>
<evidence type="ECO:0000313" key="7">
    <source>
        <dbReference type="EMBL" id="NYI67665.1"/>
    </source>
</evidence>
<dbReference type="InterPro" id="IPR029753">
    <property type="entry name" value="D-isomer_DH_CS"/>
</dbReference>
<keyword evidence="8" id="KW-1185">Reference proteome</keyword>
<dbReference type="InterPro" id="IPR006140">
    <property type="entry name" value="D-isomer_DH_NAD-bd"/>
</dbReference>
<comment type="caution">
    <text evidence="7">The sequence shown here is derived from an EMBL/GenBank/DDBJ whole genome shotgun (WGS) entry which is preliminary data.</text>
</comment>
<dbReference type="GO" id="GO:0030267">
    <property type="term" value="F:glyoxylate reductase (NADPH) activity"/>
    <property type="evidence" value="ECO:0007669"/>
    <property type="project" value="TreeGrafter"/>
</dbReference>
<gene>
    <name evidence="7" type="ORF">BJY26_001971</name>
</gene>
<dbReference type="GO" id="GO:0016618">
    <property type="term" value="F:hydroxypyruvate reductase [NAD(P)H] activity"/>
    <property type="evidence" value="ECO:0007669"/>
    <property type="project" value="TreeGrafter"/>
</dbReference>
<dbReference type="PROSITE" id="PS00671">
    <property type="entry name" value="D_2_HYDROXYACID_DH_3"/>
    <property type="match status" value="1"/>
</dbReference>
<dbReference type="InterPro" id="IPR006139">
    <property type="entry name" value="D-isomer_2_OHA_DH_cat_dom"/>
</dbReference>
<keyword evidence="3" id="KW-0520">NAD</keyword>
<evidence type="ECO:0000259" key="6">
    <source>
        <dbReference type="Pfam" id="PF02826"/>
    </source>
</evidence>
<dbReference type="PANTHER" id="PTHR10996:SF178">
    <property type="entry name" value="2-HYDROXYACID DEHYDROGENASE YGL185C-RELATED"/>
    <property type="match status" value="1"/>
</dbReference>
<dbReference type="EMBL" id="JACBZP010000001">
    <property type="protein sequence ID" value="NYI67665.1"/>
    <property type="molecule type" value="Genomic_DNA"/>
</dbReference>
<evidence type="ECO:0000256" key="1">
    <source>
        <dbReference type="ARBA" id="ARBA00005854"/>
    </source>
</evidence>
<dbReference type="RefSeq" id="WP_179427783.1">
    <property type="nucleotide sequence ID" value="NZ_JACBZP010000001.1"/>
</dbReference>
<dbReference type="CDD" id="cd12166">
    <property type="entry name" value="2-Hacid_dh_7"/>
    <property type="match status" value="1"/>
</dbReference>
<accession>A0A7Z0D2H9</accession>
<evidence type="ECO:0000256" key="3">
    <source>
        <dbReference type="ARBA" id="ARBA00023027"/>
    </source>
</evidence>
<feature type="domain" description="D-isomer specific 2-hydroxyacid dehydrogenase catalytic" evidence="5">
    <location>
        <begin position="58"/>
        <end position="311"/>
    </location>
</feature>
<dbReference type="AlphaFoldDB" id="A0A7Z0D2H9"/>
<comment type="similarity">
    <text evidence="1 4">Belongs to the D-isomer specific 2-hydroxyacid dehydrogenase family.</text>
</comment>
<evidence type="ECO:0000256" key="4">
    <source>
        <dbReference type="RuleBase" id="RU003719"/>
    </source>
</evidence>
<organism evidence="7 8">
    <name type="scientific">Spelaeicoccus albus</name>
    <dbReference type="NCBI Taxonomy" id="1280376"/>
    <lineage>
        <taxon>Bacteria</taxon>
        <taxon>Bacillati</taxon>
        <taxon>Actinomycetota</taxon>
        <taxon>Actinomycetes</taxon>
        <taxon>Micrococcales</taxon>
        <taxon>Brevibacteriaceae</taxon>
        <taxon>Spelaeicoccus</taxon>
    </lineage>
</organism>
<dbReference type="Proteomes" id="UP000539111">
    <property type="component" value="Unassembled WGS sequence"/>
</dbReference>
<reference evidence="7 8" key="1">
    <citation type="submission" date="2020-07" db="EMBL/GenBank/DDBJ databases">
        <title>Sequencing the genomes of 1000 actinobacteria strains.</title>
        <authorList>
            <person name="Klenk H.-P."/>
        </authorList>
    </citation>
    <scope>NUCLEOTIDE SEQUENCE [LARGE SCALE GENOMIC DNA]</scope>
    <source>
        <strain evidence="7 8">DSM 26341</strain>
    </source>
</reference>
<dbReference type="SUPFAM" id="SSF52283">
    <property type="entry name" value="Formate/glycerate dehydrogenase catalytic domain-like"/>
    <property type="match status" value="1"/>
</dbReference>
<dbReference type="Pfam" id="PF02826">
    <property type="entry name" value="2-Hacid_dh_C"/>
    <property type="match status" value="1"/>
</dbReference>
<sequence length="311" mass="32991">MTTLGLQTIAVPNDDMRDALADHAGDLELVVWNGDMDITDDIRGRVGGVVLPYMHGGTTLKHLRDLPSLKYVQGQSTGYDGVVEAAGDGVTVCNASGVHAASTAELAIGLILASLRGIDDAARDMLTESWSPARRPSLVDRRVLLIGVGGIGEEIALRLDPFGVELTRVGTRARSDRRGPVHGTDELPDLLPDAEIVILMTPLTDTTRGLVNADFLARMRDGALLVNLARGQVVDTDALVAELSIGRIFAALDVVDPEPLPVGHALWKAPGALITPHVGGNTSAFEPRIEALIGDQLRRINAGEPLSHQVN</sequence>
<dbReference type="PANTHER" id="PTHR10996">
    <property type="entry name" value="2-HYDROXYACID DEHYDROGENASE-RELATED"/>
    <property type="match status" value="1"/>
</dbReference>
<protein>
    <submittedName>
        <fullName evidence="7">Phosphoglycerate dehydrogenase-like enzyme</fullName>
    </submittedName>
</protein>
<dbReference type="SUPFAM" id="SSF51735">
    <property type="entry name" value="NAD(P)-binding Rossmann-fold domains"/>
    <property type="match status" value="1"/>
</dbReference>
<dbReference type="InterPro" id="IPR050223">
    <property type="entry name" value="D-isomer_2-hydroxyacid_DH"/>
</dbReference>
<evidence type="ECO:0000256" key="2">
    <source>
        <dbReference type="ARBA" id="ARBA00023002"/>
    </source>
</evidence>
<dbReference type="GO" id="GO:0005829">
    <property type="term" value="C:cytosol"/>
    <property type="evidence" value="ECO:0007669"/>
    <property type="project" value="TreeGrafter"/>
</dbReference>